<dbReference type="InterPro" id="IPR035093">
    <property type="entry name" value="RelE/ParE_toxin_dom_sf"/>
</dbReference>
<proteinExistence type="predicted"/>
<gene>
    <name evidence="2" type="ORF">DEP91_02430</name>
</gene>
<evidence type="ECO:0000313" key="2">
    <source>
        <dbReference type="EMBL" id="HCB75021.1"/>
    </source>
</evidence>
<dbReference type="EMBL" id="DOYJ01000077">
    <property type="protein sequence ID" value="HCB75021.1"/>
    <property type="molecule type" value="Genomic_DNA"/>
</dbReference>
<reference evidence="2 3" key="1">
    <citation type="journal article" date="2018" name="Nat. Biotechnol.">
        <title>A standardized bacterial taxonomy based on genome phylogeny substantially revises the tree of life.</title>
        <authorList>
            <person name="Parks D.H."/>
            <person name="Chuvochina M."/>
            <person name="Waite D.W."/>
            <person name="Rinke C."/>
            <person name="Skarshewski A."/>
            <person name="Chaumeil P.A."/>
            <person name="Hugenholtz P."/>
        </authorList>
    </citation>
    <scope>NUCLEOTIDE SEQUENCE [LARGE SCALE GENOMIC DNA]</scope>
    <source>
        <strain evidence="2">UBA9015</strain>
    </source>
</reference>
<evidence type="ECO:0008006" key="4">
    <source>
        <dbReference type="Google" id="ProtNLM"/>
    </source>
</evidence>
<keyword evidence="1" id="KW-1277">Toxin-antitoxin system</keyword>
<name>A0A3D0W8G4_9SPHN</name>
<protein>
    <recommendedName>
        <fullName evidence="4">Type II toxin-antitoxin system RelE/ParE family toxin</fullName>
    </recommendedName>
</protein>
<accession>A0A3D0W8G4</accession>
<sequence length="112" mass="12520">MIRYRVDITAAAETDLEQVRRWLVLNAGVDAADRFLDEVAARIDTLETFPGRGSVPVPLADLDETIRQMPVGAWRLLYDVDEGTGGEGVVTIFAVVHERRSLVDALAERQRR</sequence>
<evidence type="ECO:0000313" key="3">
    <source>
        <dbReference type="Proteomes" id="UP000262699"/>
    </source>
</evidence>
<dbReference type="AlphaFoldDB" id="A0A3D0W8G4"/>
<dbReference type="Gene3D" id="3.30.2310.20">
    <property type="entry name" value="RelE-like"/>
    <property type="match status" value="1"/>
</dbReference>
<dbReference type="InterPro" id="IPR007712">
    <property type="entry name" value="RelE/ParE_toxin"/>
</dbReference>
<dbReference type="Pfam" id="PF05016">
    <property type="entry name" value="ParE_toxin"/>
    <property type="match status" value="1"/>
</dbReference>
<organism evidence="2 3">
    <name type="scientific">Sphingomonas bacterium</name>
    <dbReference type="NCBI Taxonomy" id="1895847"/>
    <lineage>
        <taxon>Bacteria</taxon>
        <taxon>Pseudomonadati</taxon>
        <taxon>Pseudomonadota</taxon>
        <taxon>Alphaproteobacteria</taxon>
        <taxon>Sphingomonadales</taxon>
        <taxon>Sphingomonadaceae</taxon>
        <taxon>Sphingomonas</taxon>
    </lineage>
</organism>
<dbReference type="Proteomes" id="UP000262699">
    <property type="component" value="Unassembled WGS sequence"/>
</dbReference>
<evidence type="ECO:0000256" key="1">
    <source>
        <dbReference type="ARBA" id="ARBA00022649"/>
    </source>
</evidence>
<comment type="caution">
    <text evidence="2">The sequence shown here is derived from an EMBL/GenBank/DDBJ whole genome shotgun (WGS) entry which is preliminary data.</text>
</comment>